<dbReference type="GO" id="GO:0005886">
    <property type="term" value="C:plasma membrane"/>
    <property type="evidence" value="ECO:0007669"/>
    <property type="project" value="UniProtKB-SubCell"/>
</dbReference>
<dbReference type="EMBL" id="OZ034824">
    <property type="protein sequence ID" value="CAL1673842.1"/>
    <property type="molecule type" value="Genomic_DNA"/>
</dbReference>
<keyword evidence="5 10" id="KW-0552">Olfaction</keyword>
<evidence type="ECO:0000256" key="1">
    <source>
        <dbReference type="ARBA" id="ARBA00004651"/>
    </source>
</evidence>
<keyword evidence="3 10" id="KW-0716">Sensory transduction</keyword>
<keyword evidence="8 10" id="KW-0675">Receptor</keyword>
<organism evidence="11 12">
    <name type="scientific">Lasius platythorax</name>
    <dbReference type="NCBI Taxonomy" id="488582"/>
    <lineage>
        <taxon>Eukaryota</taxon>
        <taxon>Metazoa</taxon>
        <taxon>Ecdysozoa</taxon>
        <taxon>Arthropoda</taxon>
        <taxon>Hexapoda</taxon>
        <taxon>Insecta</taxon>
        <taxon>Pterygota</taxon>
        <taxon>Neoptera</taxon>
        <taxon>Endopterygota</taxon>
        <taxon>Hymenoptera</taxon>
        <taxon>Apocrita</taxon>
        <taxon>Aculeata</taxon>
        <taxon>Formicoidea</taxon>
        <taxon>Formicidae</taxon>
        <taxon>Formicinae</taxon>
        <taxon>Lasius</taxon>
        <taxon>Lasius</taxon>
    </lineage>
</organism>
<evidence type="ECO:0000256" key="6">
    <source>
        <dbReference type="ARBA" id="ARBA00022989"/>
    </source>
</evidence>
<dbReference type="Proteomes" id="UP001497644">
    <property type="component" value="Chromosome 1"/>
</dbReference>
<keyword evidence="6 10" id="KW-1133">Transmembrane helix</keyword>
<dbReference type="PANTHER" id="PTHR21137">
    <property type="entry name" value="ODORANT RECEPTOR"/>
    <property type="match status" value="1"/>
</dbReference>
<feature type="transmembrane region" description="Helical" evidence="10">
    <location>
        <begin position="31"/>
        <end position="53"/>
    </location>
</feature>
<feature type="transmembrane region" description="Helical" evidence="10">
    <location>
        <begin position="355"/>
        <end position="376"/>
    </location>
</feature>
<feature type="transmembrane region" description="Helical" evidence="10">
    <location>
        <begin position="199"/>
        <end position="218"/>
    </location>
</feature>
<evidence type="ECO:0000256" key="3">
    <source>
        <dbReference type="ARBA" id="ARBA00022606"/>
    </source>
</evidence>
<feature type="transmembrane region" description="Helical" evidence="10">
    <location>
        <begin position="174"/>
        <end position="192"/>
    </location>
</feature>
<dbReference type="PANTHER" id="PTHR21137:SF35">
    <property type="entry name" value="ODORANT RECEPTOR 19A-RELATED"/>
    <property type="match status" value="1"/>
</dbReference>
<evidence type="ECO:0000256" key="10">
    <source>
        <dbReference type="RuleBase" id="RU351113"/>
    </source>
</evidence>
<evidence type="ECO:0000313" key="12">
    <source>
        <dbReference type="Proteomes" id="UP001497644"/>
    </source>
</evidence>
<dbReference type="AlphaFoldDB" id="A0AAV2N260"/>
<proteinExistence type="inferred from homology"/>
<evidence type="ECO:0000256" key="4">
    <source>
        <dbReference type="ARBA" id="ARBA00022692"/>
    </source>
</evidence>
<gene>
    <name evidence="11" type="ORF">LPLAT_LOCUS645</name>
</gene>
<dbReference type="InterPro" id="IPR004117">
    <property type="entry name" value="7tm6_olfct_rcpt"/>
</dbReference>
<accession>A0AAV2N260</accession>
<keyword evidence="2" id="KW-1003">Cell membrane</keyword>
<reference evidence="11 12" key="1">
    <citation type="submission" date="2024-04" db="EMBL/GenBank/DDBJ databases">
        <authorList>
            <consortium name="Molecular Ecology Group"/>
        </authorList>
    </citation>
    <scope>NUCLEOTIDE SEQUENCE [LARGE SCALE GENOMIC DNA]</scope>
</reference>
<evidence type="ECO:0000256" key="5">
    <source>
        <dbReference type="ARBA" id="ARBA00022725"/>
    </source>
</evidence>
<protein>
    <recommendedName>
        <fullName evidence="10">Odorant receptor</fullName>
    </recommendedName>
</protein>
<keyword evidence="4 10" id="KW-0812">Transmembrane</keyword>
<dbReference type="GO" id="GO:0005549">
    <property type="term" value="F:odorant binding"/>
    <property type="evidence" value="ECO:0007669"/>
    <property type="project" value="InterPro"/>
</dbReference>
<evidence type="ECO:0000256" key="8">
    <source>
        <dbReference type="ARBA" id="ARBA00023170"/>
    </source>
</evidence>
<dbReference type="GO" id="GO:0004984">
    <property type="term" value="F:olfactory receptor activity"/>
    <property type="evidence" value="ECO:0007669"/>
    <property type="project" value="InterPro"/>
</dbReference>
<feature type="transmembrane region" description="Helical" evidence="10">
    <location>
        <begin position="65"/>
        <end position="84"/>
    </location>
</feature>
<dbReference type="GO" id="GO:0007165">
    <property type="term" value="P:signal transduction"/>
    <property type="evidence" value="ECO:0007669"/>
    <property type="project" value="UniProtKB-KW"/>
</dbReference>
<feature type="transmembrane region" description="Helical" evidence="10">
    <location>
        <begin position="308"/>
        <end position="330"/>
    </location>
</feature>
<evidence type="ECO:0000313" key="11">
    <source>
        <dbReference type="EMBL" id="CAL1673842.1"/>
    </source>
</evidence>
<evidence type="ECO:0000256" key="9">
    <source>
        <dbReference type="ARBA" id="ARBA00023224"/>
    </source>
</evidence>
<keyword evidence="12" id="KW-1185">Reference proteome</keyword>
<keyword evidence="9 10" id="KW-0807">Transducer</keyword>
<feature type="transmembrane region" description="Helical" evidence="10">
    <location>
        <begin position="128"/>
        <end position="147"/>
    </location>
</feature>
<comment type="caution">
    <text evidence="10">Lacks conserved residue(s) required for the propagation of feature annotation.</text>
</comment>
<keyword evidence="7 10" id="KW-0472">Membrane</keyword>
<sequence length="400" mass="46296">MQGDMLKYYSRNQFFLSLMGIWPYQPRMIKILLPCFLIAAEMSILVTQVLLLYDTWGDMSMTIEGTVNVILAVGGSTKLINIAINNRKLQYLLQLMDEHWQLFQSKYELHILRHYANIGQKVTKYYSVYINIFVIMFMSIPLMPKILDVIIPLNESRPVIYVITGEWRVDKEKYYYPILLHCYLAVIITIRCMVNVDSMYMVCVLHGCSLFNAIGIRLENILDKTKFAEGEKTMSKKHLVIKEHDSEDYREMIVCLRKHQLAIKYIHLLDSTFRNATFFILFLNVMILSLIGLQLINKLGQTQEVIRFGCIAVGSITHLLSMCLPGQLLLDKSIEVFDKAYNARWYMFSSKTIKLLSILLHRSLVPCTLSAANMFIMSMTTFSSVMQTAMSYFTTFLSVS</sequence>
<evidence type="ECO:0000256" key="2">
    <source>
        <dbReference type="ARBA" id="ARBA00022475"/>
    </source>
</evidence>
<evidence type="ECO:0000256" key="7">
    <source>
        <dbReference type="ARBA" id="ARBA00023136"/>
    </source>
</evidence>
<feature type="transmembrane region" description="Helical" evidence="10">
    <location>
        <begin position="276"/>
        <end position="296"/>
    </location>
</feature>
<comment type="similarity">
    <text evidence="10">Belongs to the insect chemoreceptor superfamily. Heteromeric odorant receptor channel (TC 1.A.69) family.</text>
</comment>
<dbReference type="Pfam" id="PF02949">
    <property type="entry name" value="7tm_6"/>
    <property type="match status" value="1"/>
</dbReference>
<name>A0AAV2N260_9HYME</name>
<comment type="subcellular location">
    <subcellularLocation>
        <location evidence="1 10">Cell membrane</location>
        <topology evidence="1 10">Multi-pass membrane protein</topology>
    </subcellularLocation>
</comment>